<dbReference type="GO" id="GO:0016020">
    <property type="term" value="C:membrane"/>
    <property type="evidence" value="ECO:0007669"/>
    <property type="project" value="UniProtKB-SubCell"/>
</dbReference>
<evidence type="ECO:0000256" key="7">
    <source>
        <dbReference type="SAM" id="Phobius"/>
    </source>
</evidence>
<keyword evidence="9" id="KW-1185">Reference proteome</keyword>
<evidence type="ECO:0000313" key="9">
    <source>
        <dbReference type="Proteomes" id="UP000271098"/>
    </source>
</evidence>
<keyword evidence="2" id="KW-0813">Transport</keyword>
<organism evidence="10">
    <name type="scientific">Gongylonema pulchrum</name>
    <dbReference type="NCBI Taxonomy" id="637853"/>
    <lineage>
        <taxon>Eukaryota</taxon>
        <taxon>Metazoa</taxon>
        <taxon>Ecdysozoa</taxon>
        <taxon>Nematoda</taxon>
        <taxon>Chromadorea</taxon>
        <taxon>Rhabditida</taxon>
        <taxon>Spirurina</taxon>
        <taxon>Spiruromorpha</taxon>
        <taxon>Spiruroidea</taxon>
        <taxon>Gongylonematidae</taxon>
        <taxon>Gongylonema</taxon>
    </lineage>
</organism>
<sequence length="100" mass="11468">MTGESISCYWIITWRFISPVIMFVLFFASVIKSFVDLPKYYIYNSATSHQSAQAYPEWALIVACSMVVFAMAPVPLIWFVRKFKIVNLEADIPTVLYASI</sequence>
<evidence type="ECO:0000256" key="3">
    <source>
        <dbReference type="ARBA" id="ARBA00022692"/>
    </source>
</evidence>
<evidence type="ECO:0000313" key="8">
    <source>
        <dbReference type="EMBL" id="VDK29927.1"/>
    </source>
</evidence>
<evidence type="ECO:0000256" key="5">
    <source>
        <dbReference type="ARBA" id="ARBA00022989"/>
    </source>
</evidence>
<evidence type="ECO:0000313" key="10">
    <source>
        <dbReference type="WBParaSite" id="GPUH_0000138501-mRNA-1"/>
    </source>
</evidence>
<protein>
    <submittedName>
        <fullName evidence="10">HCO3_cotransp domain-containing protein</fullName>
    </submittedName>
</protein>
<gene>
    <name evidence="8" type="ORF">GPUH_LOCUS1382</name>
</gene>
<feature type="transmembrane region" description="Helical" evidence="7">
    <location>
        <begin position="12"/>
        <end position="31"/>
    </location>
</feature>
<proteinExistence type="predicted"/>
<dbReference type="OrthoDB" id="6581954at2759"/>
<dbReference type="InterPro" id="IPR037272">
    <property type="entry name" value="SNS_sf"/>
</dbReference>
<accession>A0A183CY41</accession>
<dbReference type="PROSITE" id="PS50267">
    <property type="entry name" value="NA_NEUROTRAN_SYMP_3"/>
    <property type="match status" value="1"/>
</dbReference>
<dbReference type="GO" id="GO:0015293">
    <property type="term" value="F:symporter activity"/>
    <property type="evidence" value="ECO:0007669"/>
    <property type="project" value="UniProtKB-KW"/>
</dbReference>
<dbReference type="WBParaSite" id="GPUH_0000138501-mRNA-1">
    <property type="protein sequence ID" value="GPUH_0000138501-mRNA-1"/>
    <property type="gene ID" value="GPUH_0000138501"/>
</dbReference>
<evidence type="ECO:0000256" key="4">
    <source>
        <dbReference type="ARBA" id="ARBA00022847"/>
    </source>
</evidence>
<reference evidence="10" key="1">
    <citation type="submission" date="2016-06" db="UniProtKB">
        <authorList>
            <consortium name="WormBaseParasite"/>
        </authorList>
    </citation>
    <scope>IDENTIFICATION</scope>
</reference>
<keyword evidence="3 7" id="KW-0812">Transmembrane</keyword>
<feature type="transmembrane region" description="Helical" evidence="7">
    <location>
        <begin position="58"/>
        <end position="80"/>
    </location>
</feature>
<dbReference type="AlphaFoldDB" id="A0A183CY41"/>
<dbReference type="InterPro" id="IPR000175">
    <property type="entry name" value="Na/ntran_symport"/>
</dbReference>
<dbReference type="Pfam" id="PF00209">
    <property type="entry name" value="SNF"/>
    <property type="match status" value="1"/>
</dbReference>
<dbReference type="Proteomes" id="UP000271098">
    <property type="component" value="Unassembled WGS sequence"/>
</dbReference>
<keyword evidence="6 7" id="KW-0472">Membrane</keyword>
<evidence type="ECO:0000256" key="2">
    <source>
        <dbReference type="ARBA" id="ARBA00022448"/>
    </source>
</evidence>
<evidence type="ECO:0000256" key="1">
    <source>
        <dbReference type="ARBA" id="ARBA00004141"/>
    </source>
</evidence>
<dbReference type="EMBL" id="UYRT01001650">
    <property type="protein sequence ID" value="VDK29927.1"/>
    <property type="molecule type" value="Genomic_DNA"/>
</dbReference>
<name>A0A183CY41_9BILA</name>
<keyword evidence="4" id="KW-0769">Symport</keyword>
<reference evidence="8 9" key="2">
    <citation type="submission" date="2018-11" db="EMBL/GenBank/DDBJ databases">
        <authorList>
            <consortium name="Pathogen Informatics"/>
        </authorList>
    </citation>
    <scope>NUCLEOTIDE SEQUENCE [LARGE SCALE GENOMIC DNA]</scope>
</reference>
<dbReference type="SUPFAM" id="SSF161070">
    <property type="entry name" value="SNF-like"/>
    <property type="match status" value="1"/>
</dbReference>
<comment type="subcellular location">
    <subcellularLocation>
        <location evidence="1">Membrane</location>
        <topology evidence="1">Multi-pass membrane protein</topology>
    </subcellularLocation>
</comment>
<keyword evidence="5 7" id="KW-1133">Transmembrane helix</keyword>
<evidence type="ECO:0000256" key="6">
    <source>
        <dbReference type="ARBA" id="ARBA00023136"/>
    </source>
</evidence>